<feature type="transmembrane region" description="Helical" evidence="2">
    <location>
        <begin position="36"/>
        <end position="57"/>
    </location>
</feature>
<evidence type="ECO:0000256" key="2">
    <source>
        <dbReference type="SAM" id="Phobius"/>
    </source>
</evidence>
<proteinExistence type="predicted"/>
<comment type="caution">
    <text evidence="3">The sequence shown here is derived from an EMBL/GenBank/DDBJ whole genome shotgun (WGS) entry which is preliminary data.</text>
</comment>
<feature type="region of interest" description="Disordered" evidence="1">
    <location>
        <begin position="1"/>
        <end position="34"/>
    </location>
</feature>
<keyword evidence="2" id="KW-0472">Membrane</keyword>
<reference evidence="3 4" key="1">
    <citation type="submission" date="2021-01" db="EMBL/GenBank/DDBJ databases">
        <title>Identification and Characterization of Corynebacterium sp.</title>
        <authorList>
            <person name="Luo Q."/>
            <person name="Qu P."/>
            <person name="Chen Q."/>
        </authorList>
    </citation>
    <scope>NUCLEOTIDE SEQUENCE [LARGE SCALE GENOMIC DNA]</scope>
    <source>
        <strain evidence="3 4">MC-18</strain>
    </source>
</reference>
<sequence length="134" mass="14796">MTQQPHETPNNPPLEIPEERRHLPAPSEPTPQNGGWWKWLLGILVFLLLAWLLWSLFAGGQSEEEFNNNQPSVTATETVDITTTMTEDTTETVEPATETNTDASEPTVPEEVTTTVNLDEVLSDAPESETAPAQ</sequence>
<dbReference type="RefSeq" id="WP_070362576.1">
    <property type="nucleotide sequence ID" value="NZ_JAEUWV010000010.1"/>
</dbReference>
<name>A0AAW5HYK2_9CORY</name>
<dbReference type="EMBL" id="JAEUWV010000010">
    <property type="protein sequence ID" value="MCO6394811.1"/>
    <property type="molecule type" value="Genomic_DNA"/>
</dbReference>
<dbReference type="AlphaFoldDB" id="A0AAW5HYK2"/>
<evidence type="ECO:0000313" key="3">
    <source>
        <dbReference type="EMBL" id="MCO6394811.1"/>
    </source>
</evidence>
<organism evidence="3 4">
    <name type="scientific">Corynebacterium lipophilum</name>
    <dbReference type="NCBI Taxonomy" id="2804918"/>
    <lineage>
        <taxon>Bacteria</taxon>
        <taxon>Bacillati</taxon>
        <taxon>Actinomycetota</taxon>
        <taxon>Actinomycetes</taxon>
        <taxon>Mycobacteriales</taxon>
        <taxon>Corynebacteriaceae</taxon>
        <taxon>Corynebacterium</taxon>
    </lineage>
</organism>
<accession>A0AAW5HYK2</accession>
<feature type="region of interest" description="Disordered" evidence="1">
    <location>
        <begin position="86"/>
        <end position="111"/>
    </location>
</feature>
<keyword evidence="2" id="KW-1133">Transmembrane helix</keyword>
<keyword evidence="4" id="KW-1185">Reference proteome</keyword>
<dbReference type="Proteomes" id="UP001205920">
    <property type="component" value="Unassembled WGS sequence"/>
</dbReference>
<evidence type="ECO:0000256" key="1">
    <source>
        <dbReference type="SAM" id="MobiDB-lite"/>
    </source>
</evidence>
<evidence type="ECO:0008006" key="5">
    <source>
        <dbReference type="Google" id="ProtNLM"/>
    </source>
</evidence>
<evidence type="ECO:0000313" key="4">
    <source>
        <dbReference type="Proteomes" id="UP001205920"/>
    </source>
</evidence>
<keyword evidence="2" id="KW-0812">Transmembrane</keyword>
<gene>
    <name evidence="3" type="ORF">JMN37_07455</name>
</gene>
<protein>
    <recommendedName>
        <fullName evidence="5">Secreted protein</fullName>
    </recommendedName>
</protein>